<keyword evidence="2" id="KW-1185">Reference proteome</keyword>
<comment type="caution">
    <text evidence="1">The sequence shown here is derived from an EMBL/GenBank/DDBJ whole genome shotgun (WGS) entry which is preliminary data.</text>
</comment>
<dbReference type="Pfam" id="PF00650">
    <property type="entry name" value="CRAL_TRIO"/>
    <property type="match status" value="1"/>
</dbReference>
<dbReference type="PANTHER" id="PTHR46277">
    <property type="entry name" value="OS03G0850700 PROTEIN"/>
    <property type="match status" value="1"/>
</dbReference>
<dbReference type="SMART" id="SM00516">
    <property type="entry name" value="SEC14"/>
    <property type="match status" value="1"/>
</dbReference>
<dbReference type="AlphaFoldDB" id="A0A6A5M6S9"/>
<dbReference type="InterPro" id="IPR001251">
    <property type="entry name" value="CRAL-TRIO_dom"/>
</dbReference>
<organism evidence="1 2">
    <name type="scientific">Lupinus albus</name>
    <name type="common">White lupine</name>
    <name type="synonym">Lupinus termis</name>
    <dbReference type="NCBI Taxonomy" id="3870"/>
    <lineage>
        <taxon>Eukaryota</taxon>
        <taxon>Viridiplantae</taxon>
        <taxon>Streptophyta</taxon>
        <taxon>Embryophyta</taxon>
        <taxon>Tracheophyta</taxon>
        <taxon>Spermatophyta</taxon>
        <taxon>Magnoliopsida</taxon>
        <taxon>eudicotyledons</taxon>
        <taxon>Gunneridae</taxon>
        <taxon>Pentapetalae</taxon>
        <taxon>rosids</taxon>
        <taxon>fabids</taxon>
        <taxon>Fabales</taxon>
        <taxon>Fabaceae</taxon>
        <taxon>Papilionoideae</taxon>
        <taxon>50 kb inversion clade</taxon>
        <taxon>genistoids sensu lato</taxon>
        <taxon>core genistoids</taxon>
        <taxon>Genisteae</taxon>
        <taxon>Lupinus</taxon>
    </lineage>
</organism>
<sequence>MDERRDFALTQMRNSVHKLGSSAEGYKDPTLLRFLVAQSMDPDKAAKMFFQWQKWRASLVPNGFISESEVVDELETRKVFLQGLSQDKYPVMLIRTNKHFPAEDQNQFKKFVVYLLDKAIASAFKGREIGNEKLIGVIDLQSISYRNIDARGLITGFQFLQAYYPDRLAKCYILHMPWFFVSVWKVISRFLEKATLEKIVIVSNEDERKKFIREVGEEVLPEEYGGRAKLVAIQDVQLTPMENGTTN</sequence>
<protein>
    <submittedName>
        <fullName evidence="1">Putative CRAL-TRIO lipid binding domain, CRAL/TRIO domain-containing protein</fullName>
    </submittedName>
</protein>
<dbReference type="CDD" id="cd00170">
    <property type="entry name" value="SEC14"/>
    <property type="match status" value="1"/>
</dbReference>
<reference evidence="2" key="1">
    <citation type="journal article" date="2020" name="Nat. Commun.">
        <title>Genome sequence of the cluster root forming white lupin.</title>
        <authorList>
            <person name="Hufnagel B."/>
            <person name="Marques A."/>
            <person name="Soriano A."/>
            <person name="Marques L."/>
            <person name="Divol F."/>
            <person name="Doumas P."/>
            <person name="Sallet E."/>
            <person name="Mancinotti D."/>
            <person name="Carrere S."/>
            <person name="Marande W."/>
            <person name="Arribat S."/>
            <person name="Keller J."/>
            <person name="Huneau C."/>
            <person name="Blein T."/>
            <person name="Aime D."/>
            <person name="Laguerre M."/>
            <person name="Taylor J."/>
            <person name="Schubert V."/>
            <person name="Nelson M."/>
            <person name="Geu-Flores F."/>
            <person name="Crespi M."/>
            <person name="Gallardo-Guerrero K."/>
            <person name="Delaux P.-M."/>
            <person name="Salse J."/>
            <person name="Berges H."/>
            <person name="Guyot R."/>
            <person name="Gouzy J."/>
            <person name="Peret B."/>
        </authorList>
    </citation>
    <scope>NUCLEOTIDE SEQUENCE [LARGE SCALE GENOMIC DNA]</scope>
    <source>
        <strain evidence="2">cv. Amiga</strain>
    </source>
</reference>
<dbReference type="PROSITE" id="PS50191">
    <property type="entry name" value="CRAL_TRIO"/>
    <property type="match status" value="1"/>
</dbReference>
<dbReference type="SUPFAM" id="SSF52087">
    <property type="entry name" value="CRAL/TRIO domain"/>
    <property type="match status" value="1"/>
</dbReference>
<name>A0A6A5M6S9_LUPAL</name>
<dbReference type="InterPro" id="IPR036865">
    <property type="entry name" value="CRAL-TRIO_dom_sf"/>
</dbReference>
<proteinExistence type="predicted"/>
<dbReference type="OrthoDB" id="1434354at2759"/>
<dbReference type="Proteomes" id="UP000447434">
    <property type="component" value="Chromosome 4"/>
</dbReference>
<dbReference type="Gene3D" id="3.40.525.10">
    <property type="entry name" value="CRAL-TRIO lipid binding domain"/>
    <property type="match status" value="1"/>
</dbReference>
<dbReference type="EMBL" id="WOCE01000004">
    <property type="protein sequence ID" value="KAE9615761.1"/>
    <property type="molecule type" value="Genomic_DNA"/>
</dbReference>
<dbReference type="SUPFAM" id="SSF46938">
    <property type="entry name" value="CRAL/TRIO N-terminal domain"/>
    <property type="match status" value="1"/>
</dbReference>
<dbReference type="PANTHER" id="PTHR46277:SF7">
    <property type="entry name" value="CRAL-TRIO DOMAIN-CONTAINING PROTEIN"/>
    <property type="match status" value="1"/>
</dbReference>
<evidence type="ECO:0000313" key="1">
    <source>
        <dbReference type="EMBL" id="KAE9615761.1"/>
    </source>
</evidence>
<accession>A0A6A5M6S9</accession>
<dbReference type="InterPro" id="IPR036273">
    <property type="entry name" value="CRAL/TRIO_N_dom_sf"/>
</dbReference>
<gene>
    <name evidence="1" type="ORF">Lalb_Chr04g0258721</name>
</gene>
<evidence type="ECO:0000313" key="2">
    <source>
        <dbReference type="Proteomes" id="UP000447434"/>
    </source>
</evidence>